<dbReference type="PROSITE" id="PS01081">
    <property type="entry name" value="HTH_TETR_1"/>
    <property type="match status" value="1"/>
</dbReference>
<dbReference type="PRINTS" id="PR00455">
    <property type="entry name" value="HTHTETR"/>
</dbReference>
<evidence type="ECO:0000256" key="1">
    <source>
        <dbReference type="ARBA" id="ARBA00023125"/>
    </source>
</evidence>
<organism evidence="4 5">
    <name type="scientific">Enterococcus hulanensis</name>
    <dbReference type="NCBI Taxonomy" id="2559929"/>
    <lineage>
        <taxon>Bacteria</taxon>
        <taxon>Bacillati</taxon>
        <taxon>Bacillota</taxon>
        <taxon>Bacilli</taxon>
        <taxon>Lactobacillales</taxon>
        <taxon>Enterococcaceae</taxon>
        <taxon>Enterococcus</taxon>
    </lineage>
</organism>
<accession>A0ABU3ETD9</accession>
<feature type="domain" description="HTH tetR-type" evidence="3">
    <location>
        <begin position="8"/>
        <end position="68"/>
    </location>
</feature>
<evidence type="ECO:0000313" key="4">
    <source>
        <dbReference type="EMBL" id="MDT2598134.1"/>
    </source>
</evidence>
<dbReference type="Pfam" id="PF21303">
    <property type="entry name" value="TetR_C_39"/>
    <property type="match status" value="1"/>
</dbReference>
<dbReference type="SUPFAM" id="SSF46689">
    <property type="entry name" value="Homeodomain-like"/>
    <property type="match status" value="1"/>
</dbReference>
<name>A0ABU3ETD9_9ENTE</name>
<protein>
    <submittedName>
        <fullName evidence="4">TetR/AcrR family transcriptional regulator</fullName>
    </submittedName>
</protein>
<dbReference type="Proteomes" id="UP001252875">
    <property type="component" value="Unassembled WGS sequence"/>
</dbReference>
<dbReference type="InterPro" id="IPR049149">
    <property type="entry name" value="TetR/AcrR_C"/>
</dbReference>
<reference evidence="4 5" key="1">
    <citation type="submission" date="2023-03" db="EMBL/GenBank/DDBJ databases">
        <authorList>
            <person name="Shen W."/>
            <person name="Cai J."/>
        </authorList>
    </citation>
    <scope>NUCLEOTIDE SEQUENCE [LARGE SCALE GENOMIC DNA]</scope>
    <source>
        <strain evidence="4 5">D6-4</strain>
    </source>
</reference>
<comment type="caution">
    <text evidence="4">The sequence shown here is derived from an EMBL/GenBank/DDBJ whole genome shotgun (WGS) entry which is preliminary data.</text>
</comment>
<keyword evidence="1 2" id="KW-0238">DNA-binding</keyword>
<keyword evidence="5" id="KW-1185">Reference proteome</keyword>
<sequence length="210" mass="23803">MRVSKDPTVRKNEILDIAGKLFAEKGFDQTSTGEIIAQAGIARGTLYYHFQSKEEIMDALVERTTNELFTAAKQAADDLSLPIFQRFIQTVLALRLDTSAEEGQDMMDFVHRPQNALMHQKVQAAVVKEITPVLTRIVEEGIEQGLFQTEYPYEAVEMAMIYANTVFDAQELTSSEEMKVQRVDGFFYLLERMLGVEEGLLAKEMEGMFD</sequence>
<feature type="DNA-binding region" description="H-T-H motif" evidence="2">
    <location>
        <begin position="31"/>
        <end position="50"/>
    </location>
</feature>
<dbReference type="RefSeq" id="WP_311821479.1">
    <property type="nucleotide sequence ID" value="NZ_JARPYF010000001.1"/>
</dbReference>
<dbReference type="EMBL" id="JARPYI010000001">
    <property type="protein sequence ID" value="MDT2598134.1"/>
    <property type="molecule type" value="Genomic_DNA"/>
</dbReference>
<dbReference type="InterPro" id="IPR050624">
    <property type="entry name" value="HTH-type_Tx_Regulator"/>
</dbReference>
<evidence type="ECO:0000256" key="2">
    <source>
        <dbReference type="PROSITE-ProRule" id="PRU00335"/>
    </source>
</evidence>
<gene>
    <name evidence="4" type="ORF">P7D85_00015</name>
</gene>
<dbReference type="InterPro" id="IPR001647">
    <property type="entry name" value="HTH_TetR"/>
</dbReference>
<dbReference type="PANTHER" id="PTHR43479:SF11">
    <property type="entry name" value="ACREF_ENVCD OPERON REPRESSOR-RELATED"/>
    <property type="match status" value="1"/>
</dbReference>
<dbReference type="PROSITE" id="PS50977">
    <property type="entry name" value="HTH_TETR_2"/>
    <property type="match status" value="1"/>
</dbReference>
<dbReference type="Pfam" id="PF00440">
    <property type="entry name" value="TetR_N"/>
    <property type="match status" value="1"/>
</dbReference>
<dbReference type="InterPro" id="IPR023772">
    <property type="entry name" value="DNA-bd_HTH_TetR-type_CS"/>
</dbReference>
<proteinExistence type="predicted"/>
<dbReference type="PANTHER" id="PTHR43479">
    <property type="entry name" value="ACREF/ENVCD OPERON REPRESSOR-RELATED"/>
    <property type="match status" value="1"/>
</dbReference>
<dbReference type="InterPro" id="IPR009057">
    <property type="entry name" value="Homeodomain-like_sf"/>
</dbReference>
<evidence type="ECO:0000259" key="3">
    <source>
        <dbReference type="PROSITE" id="PS50977"/>
    </source>
</evidence>
<dbReference type="Gene3D" id="1.10.357.10">
    <property type="entry name" value="Tetracycline Repressor, domain 2"/>
    <property type="match status" value="1"/>
</dbReference>
<evidence type="ECO:0000313" key="5">
    <source>
        <dbReference type="Proteomes" id="UP001252875"/>
    </source>
</evidence>